<evidence type="ECO:0000256" key="2">
    <source>
        <dbReference type="ARBA" id="ARBA00012980"/>
    </source>
</evidence>
<dbReference type="InterPro" id="IPR039430">
    <property type="entry name" value="Thymidylate_kin-like_dom"/>
</dbReference>
<evidence type="ECO:0000313" key="13">
    <source>
        <dbReference type="Proteomes" id="UP001158045"/>
    </source>
</evidence>
<dbReference type="GO" id="GO:0004798">
    <property type="term" value="F:dTMP kinase activity"/>
    <property type="evidence" value="ECO:0007669"/>
    <property type="project" value="UniProtKB-EC"/>
</dbReference>
<comment type="similarity">
    <text evidence="1 10">Belongs to the thymidylate kinase family.</text>
</comment>
<evidence type="ECO:0000256" key="9">
    <source>
        <dbReference type="ARBA" id="ARBA00048743"/>
    </source>
</evidence>
<dbReference type="EMBL" id="JARYZI010000003">
    <property type="protein sequence ID" value="MDH8677678.1"/>
    <property type="molecule type" value="Genomic_DNA"/>
</dbReference>
<evidence type="ECO:0000259" key="11">
    <source>
        <dbReference type="Pfam" id="PF02223"/>
    </source>
</evidence>
<evidence type="ECO:0000256" key="1">
    <source>
        <dbReference type="ARBA" id="ARBA00009776"/>
    </source>
</evidence>
<protein>
    <recommendedName>
        <fullName evidence="3 10">Thymidylate kinase</fullName>
        <ecNumber evidence="2 10">2.7.4.9</ecNumber>
    </recommendedName>
    <alternativeName>
        <fullName evidence="10">dTMP kinase</fullName>
    </alternativeName>
</protein>
<evidence type="ECO:0000256" key="8">
    <source>
        <dbReference type="ARBA" id="ARBA00022840"/>
    </source>
</evidence>
<dbReference type="Pfam" id="PF02223">
    <property type="entry name" value="Thymidylate_kin"/>
    <property type="match status" value="1"/>
</dbReference>
<dbReference type="InterPro" id="IPR018094">
    <property type="entry name" value="Thymidylate_kinase"/>
</dbReference>
<comment type="function">
    <text evidence="10">Phosphorylation of dTMP to form dTDP in both de novo and salvage pathways of dTTP synthesis.</text>
</comment>
<dbReference type="EC" id="2.7.4.9" evidence="2 10"/>
<dbReference type="SUPFAM" id="SSF52540">
    <property type="entry name" value="P-loop containing nucleoside triphosphate hydrolases"/>
    <property type="match status" value="1"/>
</dbReference>
<dbReference type="NCBIfam" id="TIGR00041">
    <property type="entry name" value="DTMP_kinase"/>
    <property type="match status" value="1"/>
</dbReference>
<feature type="binding site" evidence="10">
    <location>
        <begin position="13"/>
        <end position="20"/>
    </location>
    <ligand>
        <name>ATP</name>
        <dbReference type="ChEBI" id="CHEBI:30616"/>
    </ligand>
</feature>
<dbReference type="Gene3D" id="3.40.50.300">
    <property type="entry name" value="P-loop containing nucleotide triphosphate hydrolases"/>
    <property type="match status" value="1"/>
</dbReference>
<feature type="domain" description="Thymidylate kinase-like" evidence="11">
    <location>
        <begin position="11"/>
        <end position="198"/>
    </location>
</feature>
<keyword evidence="5 10" id="KW-0545">Nucleotide biosynthesis</keyword>
<dbReference type="InterPro" id="IPR027417">
    <property type="entry name" value="P-loop_NTPase"/>
</dbReference>
<dbReference type="Proteomes" id="UP001158045">
    <property type="component" value="Unassembled WGS sequence"/>
</dbReference>
<keyword evidence="13" id="KW-1185">Reference proteome</keyword>
<organism evidence="12 13">
    <name type="scientific">Fusibacter bizertensis</name>
    <dbReference type="NCBI Taxonomy" id="1488331"/>
    <lineage>
        <taxon>Bacteria</taxon>
        <taxon>Bacillati</taxon>
        <taxon>Bacillota</taxon>
        <taxon>Clostridia</taxon>
        <taxon>Eubacteriales</taxon>
        <taxon>Eubacteriales Family XII. Incertae Sedis</taxon>
        <taxon>Fusibacter</taxon>
    </lineage>
</organism>
<evidence type="ECO:0000256" key="3">
    <source>
        <dbReference type="ARBA" id="ARBA00017144"/>
    </source>
</evidence>
<keyword evidence="8 10" id="KW-0067">ATP-binding</keyword>
<dbReference type="PANTHER" id="PTHR10344">
    <property type="entry name" value="THYMIDYLATE KINASE"/>
    <property type="match status" value="1"/>
</dbReference>
<evidence type="ECO:0000256" key="10">
    <source>
        <dbReference type="HAMAP-Rule" id="MF_00165"/>
    </source>
</evidence>
<dbReference type="RefSeq" id="WP_281093497.1">
    <property type="nucleotide sequence ID" value="NZ_JARYZI010000003.1"/>
</dbReference>
<dbReference type="HAMAP" id="MF_00165">
    <property type="entry name" value="Thymidylate_kinase"/>
    <property type="match status" value="1"/>
</dbReference>
<reference evidence="12 13" key="1">
    <citation type="submission" date="2023-04" db="EMBL/GenBank/DDBJ databases">
        <title>Fusibacter bizertensis strain WBS, isolated from littoral bottom sediments of the Arctic seas - biochemical and genomic analysis.</title>
        <authorList>
            <person name="Brioukhanov A.L."/>
        </authorList>
    </citation>
    <scope>NUCLEOTIDE SEQUENCE [LARGE SCALE GENOMIC DNA]</scope>
    <source>
        <strain evidence="12 13">WBS</strain>
    </source>
</reference>
<evidence type="ECO:0000256" key="5">
    <source>
        <dbReference type="ARBA" id="ARBA00022727"/>
    </source>
</evidence>
<evidence type="ECO:0000256" key="6">
    <source>
        <dbReference type="ARBA" id="ARBA00022741"/>
    </source>
</evidence>
<evidence type="ECO:0000313" key="12">
    <source>
        <dbReference type="EMBL" id="MDH8677678.1"/>
    </source>
</evidence>
<sequence length="210" mass="24193">MTLNRPLVISIEGGEGSGKSTIIEKIAEYFMKRKLDFIITREPGGVRISEEIRKITLDQKYNEMDARTEALLFTAARRQHLIEKVLPALDLGKIVIFDRFVDSSLVYQGYVRGIGIDEVFQMNQFAIEGFLPDLTLYLDVEPKIGLDRISQNPDREINKLDLEGLQFHEKVRKGYLHLLDLYPERIVKIDANEDLENVLLSVIKEIELRC</sequence>
<keyword evidence="4 10" id="KW-0808">Transferase</keyword>
<comment type="caution">
    <text evidence="12">The sequence shown here is derived from an EMBL/GenBank/DDBJ whole genome shotgun (WGS) entry which is preliminary data.</text>
</comment>
<gene>
    <name evidence="10 12" type="primary">tmk</name>
    <name evidence="12" type="ORF">QE109_05940</name>
</gene>
<name>A0ABT6NB86_9FIRM</name>
<proteinExistence type="inferred from homology"/>
<comment type="catalytic activity">
    <reaction evidence="9 10">
        <text>dTMP + ATP = dTDP + ADP</text>
        <dbReference type="Rhea" id="RHEA:13517"/>
        <dbReference type="ChEBI" id="CHEBI:30616"/>
        <dbReference type="ChEBI" id="CHEBI:58369"/>
        <dbReference type="ChEBI" id="CHEBI:63528"/>
        <dbReference type="ChEBI" id="CHEBI:456216"/>
        <dbReference type="EC" id="2.7.4.9"/>
    </reaction>
</comment>
<accession>A0ABT6NB86</accession>
<keyword evidence="6 10" id="KW-0547">Nucleotide-binding</keyword>
<dbReference type="CDD" id="cd01672">
    <property type="entry name" value="TMPK"/>
    <property type="match status" value="1"/>
</dbReference>
<dbReference type="PANTHER" id="PTHR10344:SF4">
    <property type="entry name" value="UMP-CMP KINASE 2, MITOCHONDRIAL"/>
    <property type="match status" value="1"/>
</dbReference>
<keyword evidence="7 10" id="KW-0418">Kinase</keyword>
<evidence type="ECO:0000256" key="7">
    <source>
        <dbReference type="ARBA" id="ARBA00022777"/>
    </source>
</evidence>
<evidence type="ECO:0000256" key="4">
    <source>
        <dbReference type="ARBA" id="ARBA00022679"/>
    </source>
</evidence>